<evidence type="ECO:0000313" key="1">
    <source>
        <dbReference type="EMBL" id="TVX92055.1"/>
    </source>
</evidence>
<gene>
    <name evidence="1" type="ORF">FPZ44_02685</name>
</gene>
<dbReference type="RefSeq" id="WP_144987139.1">
    <property type="nucleotide sequence ID" value="NZ_VNJK01000001.1"/>
</dbReference>
<proteinExistence type="predicted"/>
<dbReference type="OrthoDB" id="6909725at2"/>
<reference evidence="1 2" key="1">
    <citation type="submission" date="2019-07" db="EMBL/GenBank/DDBJ databases">
        <authorList>
            <person name="Kim J."/>
        </authorList>
    </citation>
    <scope>NUCLEOTIDE SEQUENCE [LARGE SCALE GENOMIC DNA]</scope>
    <source>
        <strain evidence="1 2">N4</strain>
    </source>
</reference>
<dbReference type="Pfam" id="PF24591">
    <property type="entry name" value="Phage_YunG-like"/>
    <property type="match status" value="1"/>
</dbReference>
<sequence>MVNPVEFLTELRNSDKFITDIYTKGSCYKLFRILKLLYPHSIPYKCGNENDYYHVLTSIDNVFYDINGVVDPHLYVSIVPMLIEDQEEFEWYSYSRMWYIPDCEECPVMSAATAHPLEID</sequence>
<comment type="caution">
    <text evidence="1">The sequence shown here is derived from an EMBL/GenBank/DDBJ whole genome shotgun (WGS) entry which is preliminary data.</text>
</comment>
<protein>
    <submittedName>
        <fullName evidence="1">Uncharacterized protein</fullName>
    </submittedName>
</protein>
<dbReference type="Proteomes" id="UP000318102">
    <property type="component" value="Unassembled WGS sequence"/>
</dbReference>
<dbReference type="InterPro" id="IPR056239">
    <property type="entry name" value="Phage_YunG-like"/>
</dbReference>
<evidence type="ECO:0000313" key="2">
    <source>
        <dbReference type="Proteomes" id="UP000318102"/>
    </source>
</evidence>
<organism evidence="1 2">
    <name type="scientific">Paenibacillus agilis</name>
    <dbReference type="NCBI Taxonomy" id="3020863"/>
    <lineage>
        <taxon>Bacteria</taxon>
        <taxon>Bacillati</taxon>
        <taxon>Bacillota</taxon>
        <taxon>Bacilli</taxon>
        <taxon>Bacillales</taxon>
        <taxon>Paenibacillaceae</taxon>
        <taxon>Paenibacillus</taxon>
    </lineage>
</organism>
<keyword evidence="2" id="KW-1185">Reference proteome</keyword>
<accession>A0A559IWP5</accession>
<name>A0A559IWP5_9BACL</name>
<dbReference type="EMBL" id="VNJK01000001">
    <property type="protein sequence ID" value="TVX92055.1"/>
    <property type="molecule type" value="Genomic_DNA"/>
</dbReference>
<dbReference type="AlphaFoldDB" id="A0A559IWP5"/>